<comment type="caution">
    <text evidence="2">The sequence shown here is derived from an EMBL/GenBank/DDBJ whole genome shotgun (WGS) entry which is preliminary data.</text>
</comment>
<dbReference type="InterPro" id="IPR019908">
    <property type="entry name" value="Toxin_RalR"/>
</dbReference>
<accession>A0A261RFL5</accession>
<evidence type="ECO:0000313" key="3">
    <source>
        <dbReference type="Proteomes" id="UP000216857"/>
    </source>
</evidence>
<sequence>MGNPTEALLRCPFCGSGPTSTYKTDDHTGLRKYTVFCTGLCGGNTGEKWTEADAIAAWNRRAHPQQPSGWRDIASAPKDGTEIIVFHPEGGVCAAFCPGEGFAWHCMDGMNKVIGQKSGNSIPRMTSFVQPPTHWQPLPPPPSAHPAEQQEGDQQC</sequence>
<gene>
    <name evidence="2" type="ORF">CAL26_09830</name>
</gene>
<dbReference type="Proteomes" id="UP000216857">
    <property type="component" value="Unassembled WGS sequence"/>
</dbReference>
<organism evidence="2 3">
    <name type="scientific">Bordetella genomosp. 9</name>
    <dbReference type="NCBI Taxonomy" id="1416803"/>
    <lineage>
        <taxon>Bacteria</taxon>
        <taxon>Pseudomonadati</taxon>
        <taxon>Pseudomonadota</taxon>
        <taxon>Betaproteobacteria</taxon>
        <taxon>Burkholderiales</taxon>
        <taxon>Alcaligenaceae</taxon>
        <taxon>Bordetella</taxon>
    </lineage>
</organism>
<name>A0A261RFL5_9BORD</name>
<feature type="region of interest" description="Disordered" evidence="1">
    <location>
        <begin position="121"/>
        <end position="156"/>
    </location>
</feature>
<proteinExistence type="predicted"/>
<evidence type="ECO:0000256" key="1">
    <source>
        <dbReference type="SAM" id="MobiDB-lite"/>
    </source>
</evidence>
<dbReference type="Pfam" id="PF14354">
    <property type="entry name" value="Lar_restr_allev"/>
    <property type="match status" value="1"/>
</dbReference>
<dbReference type="AlphaFoldDB" id="A0A261RFL5"/>
<keyword evidence="3" id="KW-1185">Reference proteome</keyword>
<dbReference type="NCBIfam" id="TIGR03655">
    <property type="entry name" value="anti_R_Lar"/>
    <property type="match status" value="1"/>
</dbReference>
<dbReference type="EMBL" id="NEVJ01000002">
    <property type="protein sequence ID" value="OZI23721.1"/>
    <property type="molecule type" value="Genomic_DNA"/>
</dbReference>
<evidence type="ECO:0000313" key="2">
    <source>
        <dbReference type="EMBL" id="OZI23721.1"/>
    </source>
</evidence>
<dbReference type="OrthoDB" id="8690416at2"/>
<protein>
    <recommendedName>
        <fullName evidence="4">DUF551 domain-containing protein</fullName>
    </recommendedName>
</protein>
<feature type="compositionally biased region" description="Polar residues" evidence="1">
    <location>
        <begin position="121"/>
        <end position="130"/>
    </location>
</feature>
<evidence type="ECO:0008006" key="4">
    <source>
        <dbReference type="Google" id="ProtNLM"/>
    </source>
</evidence>
<reference evidence="2" key="1">
    <citation type="submission" date="2017-05" db="EMBL/GenBank/DDBJ databases">
        <title>Complete and WGS of Bordetella genogroups.</title>
        <authorList>
            <person name="Spilker T."/>
            <person name="Lipuma J."/>
        </authorList>
    </citation>
    <scope>NUCLEOTIDE SEQUENCE</scope>
    <source>
        <strain evidence="2">AU21707</strain>
    </source>
</reference>
<dbReference type="RefSeq" id="WP_094846682.1">
    <property type="nucleotide sequence ID" value="NZ_NEVJ01000002.1"/>
</dbReference>